<dbReference type="PROSITE" id="PS00211">
    <property type="entry name" value="ABC_TRANSPORTER_1"/>
    <property type="match status" value="1"/>
</dbReference>
<evidence type="ECO:0000256" key="1">
    <source>
        <dbReference type="ARBA" id="ARBA00022741"/>
    </source>
</evidence>
<dbReference type="AlphaFoldDB" id="A0A9D1KZN3"/>
<gene>
    <name evidence="5" type="ORF">IAD15_06755</name>
</gene>
<evidence type="ECO:0000313" key="5">
    <source>
        <dbReference type="EMBL" id="HIU13753.1"/>
    </source>
</evidence>
<evidence type="ECO:0000256" key="2">
    <source>
        <dbReference type="ARBA" id="ARBA00022840"/>
    </source>
</evidence>
<evidence type="ECO:0000259" key="4">
    <source>
        <dbReference type="PROSITE" id="PS50893"/>
    </source>
</evidence>
<keyword evidence="3" id="KW-0812">Transmembrane</keyword>
<sequence>MLEIRQLCIQYGKRQILKQADLWADIGLTCIIGESGSGKSSILNALMDHIDHQCESYRVNGVDLMALSDDERKTLIRNQFAYLSQTENFVSDMSCYDNMRLYANMAGIELSTSDIQRYLEMVHLDIGSKSFPDQLSGGEKQRLALAQALAKGTEVILCDEMTASLDPELKQEIYGLLEEVAEKYAKIILVTTHDEDIYEQVRHLYQIEDGRLISVKEPECQEHEQTKKELKSSRLNGKYLWKYVSQKVDRQFSMFLLYSIMSAIVVAISAFLIFYRTQYLSLQNEIMGLLSQGEISVINQTVPIMGGESFSYSEQNAAFEDGMLDALKEIDHVEAVYPYYWASFIENPLEYDVAFENHIDITFADGSEAKNEITMDGGVSTGYFIPYYPSQQFDSKQHVVSTEAAENGAYLSRSLFYNLGYTDADMEKFKGSTLKTTVYLPVGVYLSEATVTSAIDNVDTQVTMHNPIYVGVDLEIPIAGFIENWYIEDIGGGNIYLPIEKMEKMRSSVAQTPMDMAWGCNAYRVYVDDTAYLEEVTQEIHALSSQITTGSSYMNTEARVAQQNYIVRMTLIALIAVIATGLILSYVYGIFYYQKNKRDVKYFQNNGMKKEEWRGLIGRDIVIQSLIVLILAVPILIIIFYCTWDMNLYAPIGWLSLESLGIAGCVLILTIIQTVLSRFYYYRKV</sequence>
<organism evidence="5 6">
    <name type="scientific">Candidatus Fimiplasma intestinipullorum</name>
    <dbReference type="NCBI Taxonomy" id="2840825"/>
    <lineage>
        <taxon>Bacteria</taxon>
        <taxon>Bacillati</taxon>
        <taxon>Bacillota</taxon>
        <taxon>Clostridia</taxon>
        <taxon>Eubacteriales</taxon>
        <taxon>Candidatus Fimiplasma</taxon>
    </lineage>
</organism>
<dbReference type="InterPro" id="IPR027417">
    <property type="entry name" value="P-loop_NTPase"/>
</dbReference>
<dbReference type="GO" id="GO:0016887">
    <property type="term" value="F:ATP hydrolysis activity"/>
    <property type="evidence" value="ECO:0007669"/>
    <property type="project" value="InterPro"/>
</dbReference>
<dbReference type="PROSITE" id="PS50893">
    <property type="entry name" value="ABC_TRANSPORTER_2"/>
    <property type="match status" value="1"/>
</dbReference>
<dbReference type="Pfam" id="PF00005">
    <property type="entry name" value="ABC_tran"/>
    <property type="match status" value="1"/>
</dbReference>
<evidence type="ECO:0000313" key="6">
    <source>
        <dbReference type="Proteomes" id="UP000824175"/>
    </source>
</evidence>
<feature type="transmembrane region" description="Helical" evidence="3">
    <location>
        <begin position="661"/>
        <end position="681"/>
    </location>
</feature>
<feature type="transmembrane region" description="Helical" evidence="3">
    <location>
        <begin position="565"/>
        <end position="593"/>
    </location>
</feature>
<dbReference type="Proteomes" id="UP000824175">
    <property type="component" value="Unassembled WGS sequence"/>
</dbReference>
<reference evidence="5" key="2">
    <citation type="journal article" date="2021" name="PeerJ">
        <title>Extensive microbial diversity within the chicken gut microbiome revealed by metagenomics and culture.</title>
        <authorList>
            <person name="Gilroy R."/>
            <person name="Ravi A."/>
            <person name="Getino M."/>
            <person name="Pursley I."/>
            <person name="Horton D.L."/>
            <person name="Alikhan N.F."/>
            <person name="Baker D."/>
            <person name="Gharbi K."/>
            <person name="Hall N."/>
            <person name="Watson M."/>
            <person name="Adriaenssens E.M."/>
            <person name="Foster-Nyarko E."/>
            <person name="Jarju S."/>
            <person name="Secka A."/>
            <person name="Antonio M."/>
            <person name="Oren A."/>
            <person name="Chaudhuri R.R."/>
            <person name="La Ragione R."/>
            <person name="Hildebrand F."/>
            <person name="Pallen M.J."/>
        </authorList>
    </citation>
    <scope>NUCLEOTIDE SEQUENCE</scope>
    <source>
        <strain evidence="5">CHK195-11698</strain>
    </source>
</reference>
<feature type="transmembrane region" description="Helical" evidence="3">
    <location>
        <begin position="255"/>
        <end position="275"/>
    </location>
</feature>
<reference evidence="5" key="1">
    <citation type="submission" date="2020-10" db="EMBL/GenBank/DDBJ databases">
        <authorList>
            <person name="Gilroy R."/>
        </authorList>
    </citation>
    <scope>NUCLEOTIDE SEQUENCE</scope>
    <source>
        <strain evidence="5">CHK195-11698</strain>
    </source>
</reference>
<dbReference type="InterPro" id="IPR015854">
    <property type="entry name" value="ABC_transpr_LolD-like"/>
</dbReference>
<dbReference type="GO" id="GO:0022857">
    <property type="term" value="F:transmembrane transporter activity"/>
    <property type="evidence" value="ECO:0007669"/>
    <property type="project" value="TreeGrafter"/>
</dbReference>
<dbReference type="PANTHER" id="PTHR24220">
    <property type="entry name" value="IMPORT ATP-BINDING PROTEIN"/>
    <property type="match status" value="1"/>
</dbReference>
<evidence type="ECO:0000256" key="3">
    <source>
        <dbReference type="SAM" id="Phobius"/>
    </source>
</evidence>
<dbReference type="GO" id="GO:0005886">
    <property type="term" value="C:plasma membrane"/>
    <property type="evidence" value="ECO:0007669"/>
    <property type="project" value="TreeGrafter"/>
</dbReference>
<dbReference type="InterPro" id="IPR003439">
    <property type="entry name" value="ABC_transporter-like_ATP-bd"/>
</dbReference>
<feature type="transmembrane region" description="Helical" evidence="3">
    <location>
        <begin position="621"/>
        <end position="641"/>
    </location>
</feature>
<keyword evidence="3" id="KW-0472">Membrane</keyword>
<proteinExistence type="predicted"/>
<dbReference type="SMART" id="SM00382">
    <property type="entry name" value="AAA"/>
    <property type="match status" value="1"/>
</dbReference>
<dbReference type="GO" id="GO:0005524">
    <property type="term" value="F:ATP binding"/>
    <property type="evidence" value="ECO:0007669"/>
    <property type="project" value="UniProtKB-KW"/>
</dbReference>
<dbReference type="Gene3D" id="3.40.50.300">
    <property type="entry name" value="P-loop containing nucleotide triphosphate hydrolases"/>
    <property type="match status" value="1"/>
</dbReference>
<dbReference type="SUPFAM" id="SSF52540">
    <property type="entry name" value="P-loop containing nucleoside triphosphate hydrolases"/>
    <property type="match status" value="1"/>
</dbReference>
<keyword evidence="2 5" id="KW-0067">ATP-binding</keyword>
<comment type="caution">
    <text evidence="5">The sequence shown here is derived from an EMBL/GenBank/DDBJ whole genome shotgun (WGS) entry which is preliminary data.</text>
</comment>
<feature type="domain" description="ABC transporter" evidence="4">
    <location>
        <begin position="2"/>
        <end position="234"/>
    </location>
</feature>
<protein>
    <submittedName>
        <fullName evidence="5">ABC transporter ATP-binding protein</fullName>
    </submittedName>
</protein>
<dbReference type="InterPro" id="IPR003593">
    <property type="entry name" value="AAA+_ATPase"/>
</dbReference>
<dbReference type="EMBL" id="DVMJ01000055">
    <property type="protein sequence ID" value="HIU13753.1"/>
    <property type="molecule type" value="Genomic_DNA"/>
</dbReference>
<accession>A0A9D1KZN3</accession>
<dbReference type="InterPro" id="IPR017871">
    <property type="entry name" value="ABC_transporter-like_CS"/>
</dbReference>
<name>A0A9D1KZN3_9FIRM</name>
<keyword evidence="1" id="KW-0547">Nucleotide-binding</keyword>
<keyword evidence="3" id="KW-1133">Transmembrane helix</keyword>